<proteinExistence type="predicted"/>
<evidence type="ECO:0000313" key="1">
    <source>
        <dbReference type="EMBL" id="KAJ0010787.1"/>
    </source>
</evidence>
<protein>
    <submittedName>
        <fullName evidence="1">Uncharacterized protein</fullName>
    </submittedName>
</protein>
<accession>A0ACC0X562</accession>
<reference evidence="2" key="1">
    <citation type="journal article" date="2023" name="G3 (Bethesda)">
        <title>Genome assembly and association tests identify interacting loci associated with vigor, precocity, and sex in interspecific pistachio rootstocks.</title>
        <authorList>
            <person name="Palmer W."/>
            <person name="Jacygrad E."/>
            <person name="Sagayaradj S."/>
            <person name="Cavanaugh K."/>
            <person name="Han R."/>
            <person name="Bertier L."/>
            <person name="Beede B."/>
            <person name="Kafkas S."/>
            <person name="Golino D."/>
            <person name="Preece J."/>
            <person name="Michelmore R."/>
        </authorList>
    </citation>
    <scope>NUCLEOTIDE SEQUENCE [LARGE SCALE GENOMIC DNA]</scope>
</reference>
<keyword evidence="2" id="KW-1185">Reference proteome</keyword>
<dbReference type="Proteomes" id="UP001163603">
    <property type="component" value="Chromosome 14"/>
</dbReference>
<gene>
    <name evidence="1" type="ORF">Pint_34510</name>
</gene>
<dbReference type="EMBL" id="CM047749">
    <property type="protein sequence ID" value="KAJ0010787.1"/>
    <property type="molecule type" value="Genomic_DNA"/>
</dbReference>
<sequence>MKLKLKSFSSIYSHNRFTPGNFTKWQGIAEGKYNPVNQSPLAETTPHFFKVILPSTLEEKKLGIPERFAKKFGDELSSVAMLTIPDGHVWPVGLTREGSKFWFQDGWNDFVQNNSICAGYFLVFKYAKKSIFQVLIFDMTACEIHYPYNAPAQISALQNGIQNKPESKKSKIEDMPQKGDEFLPLFEESGIYITGKHKLLSKEEKEKAINIATFFKPKHPAFMVFLRAPKIIHPTVPAKFVNKYYRENAKFIKLQSSDGREWLLNNTGIYRGQLRLGNGWARFSNEMNLKAGDICVFELMREKDFVLKASIFKI</sequence>
<evidence type="ECO:0000313" key="2">
    <source>
        <dbReference type="Proteomes" id="UP001163603"/>
    </source>
</evidence>
<organism evidence="1 2">
    <name type="scientific">Pistacia integerrima</name>
    <dbReference type="NCBI Taxonomy" id="434235"/>
    <lineage>
        <taxon>Eukaryota</taxon>
        <taxon>Viridiplantae</taxon>
        <taxon>Streptophyta</taxon>
        <taxon>Embryophyta</taxon>
        <taxon>Tracheophyta</taxon>
        <taxon>Spermatophyta</taxon>
        <taxon>Magnoliopsida</taxon>
        <taxon>eudicotyledons</taxon>
        <taxon>Gunneridae</taxon>
        <taxon>Pentapetalae</taxon>
        <taxon>rosids</taxon>
        <taxon>malvids</taxon>
        <taxon>Sapindales</taxon>
        <taxon>Anacardiaceae</taxon>
        <taxon>Pistacia</taxon>
    </lineage>
</organism>
<comment type="caution">
    <text evidence="1">The sequence shown here is derived from an EMBL/GenBank/DDBJ whole genome shotgun (WGS) entry which is preliminary data.</text>
</comment>
<name>A0ACC0X562_9ROSI</name>